<dbReference type="Gene3D" id="3.10.350.10">
    <property type="entry name" value="LysM domain"/>
    <property type="match status" value="1"/>
</dbReference>
<feature type="domain" description="LysM" evidence="3">
    <location>
        <begin position="332"/>
        <end position="381"/>
    </location>
</feature>
<dbReference type="PANTHER" id="PTHR34700">
    <property type="entry name" value="POTASSIUM BINDING PROTEIN KBP"/>
    <property type="match status" value="1"/>
</dbReference>
<feature type="compositionally biased region" description="Low complexity" evidence="1">
    <location>
        <begin position="54"/>
        <end position="97"/>
    </location>
</feature>
<organism evidence="4 5">
    <name type="scientific">Kaistia soli DSM 19436</name>
    <dbReference type="NCBI Taxonomy" id="1122133"/>
    <lineage>
        <taxon>Bacteria</taxon>
        <taxon>Pseudomonadati</taxon>
        <taxon>Pseudomonadota</taxon>
        <taxon>Alphaproteobacteria</taxon>
        <taxon>Hyphomicrobiales</taxon>
        <taxon>Kaistiaceae</taxon>
        <taxon>Kaistia</taxon>
    </lineage>
</organism>
<keyword evidence="2" id="KW-0812">Transmembrane</keyword>
<feature type="region of interest" description="Disordered" evidence="1">
    <location>
        <begin position="54"/>
        <end position="98"/>
    </location>
</feature>
<keyword evidence="2" id="KW-1133">Transmembrane helix</keyword>
<keyword evidence="5" id="KW-1185">Reference proteome</keyword>
<gene>
    <name evidence="4" type="ORF">SAMN02745157_5020</name>
</gene>
<dbReference type="InterPro" id="IPR018392">
    <property type="entry name" value="LysM"/>
</dbReference>
<dbReference type="CDD" id="cd00118">
    <property type="entry name" value="LysM"/>
    <property type="match status" value="1"/>
</dbReference>
<dbReference type="Pfam" id="PF01476">
    <property type="entry name" value="LysM"/>
    <property type="match status" value="1"/>
</dbReference>
<dbReference type="EMBL" id="FQUP01000009">
    <property type="protein sequence ID" value="SHG89701.1"/>
    <property type="molecule type" value="Genomic_DNA"/>
</dbReference>
<keyword evidence="2" id="KW-0472">Membrane</keyword>
<evidence type="ECO:0000259" key="3">
    <source>
        <dbReference type="PROSITE" id="PS51782"/>
    </source>
</evidence>
<sequence length="390" mass="39372">MAEQGRAGQSWAGRIAAVIVVMILIIGGYFALTTRPGPKPEQAVNVAVVPPAAKDAAPASGGSSPPASPAPGGQAAAPAGSAPSASAASPTTPAAPSFDVVRVEPSGEAVVAGLAPPNSTVEVMDGATAIAKGTANDRGEWALTVDKPLAPGSHDLSIRTTSSDKKTETLSEQSVAVDVPANPKAGPLVVLNSPDAASKVIQVPAAAEPADGSAAAGKPAVTVDAVEFQDGKLFISGSAAIGGTVRIYVDGVVVGDATADENGRWQIEAKGAAGTGKHTIRADGIDKASGNVLARAEVPFEQNGDVATLMTVTTEGGGSDGVESASNVPAPKSVIIRRGDNLWTISKRLYGHGIRFSTIYEANNDQIRDPNRIYPGQVFVLPAGDARWTQ</sequence>
<dbReference type="Proteomes" id="UP000184485">
    <property type="component" value="Unassembled WGS sequence"/>
</dbReference>
<evidence type="ECO:0000256" key="1">
    <source>
        <dbReference type="SAM" id="MobiDB-lite"/>
    </source>
</evidence>
<dbReference type="STRING" id="1122133.SAMN02745157_5020"/>
<evidence type="ECO:0000313" key="4">
    <source>
        <dbReference type="EMBL" id="SHG89701.1"/>
    </source>
</evidence>
<dbReference type="SMART" id="SM00257">
    <property type="entry name" value="LysM"/>
    <property type="match status" value="1"/>
</dbReference>
<proteinExistence type="predicted"/>
<dbReference type="InterPro" id="IPR036779">
    <property type="entry name" value="LysM_dom_sf"/>
</dbReference>
<accession>A0A1M5NJK0</accession>
<dbReference type="InterPro" id="IPR052196">
    <property type="entry name" value="Bact_Kbp"/>
</dbReference>
<feature type="transmembrane region" description="Helical" evidence="2">
    <location>
        <begin position="12"/>
        <end position="32"/>
    </location>
</feature>
<dbReference type="SUPFAM" id="SSF54106">
    <property type="entry name" value="LysM domain"/>
    <property type="match status" value="1"/>
</dbReference>
<dbReference type="PROSITE" id="PS51782">
    <property type="entry name" value="LYSM"/>
    <property type="match status" value="1"/>
</dbReference>
<evidence type="ECO:0000256" key="2">
    <source>
        <dbReference type="SAM" id="Phobius"/>
    </source>
</evidence>
<name>A0A1M5NJK0_9HYPH</name>
<reference evidence="4 5" key="1">
    <citation type="submission" date="2016-11" db="EMBL/GenBank/DDBJ databases">
        <authorList>
            <person name="Jaros S."/>
            <person name="Januszkiewicz K."/>
            <person name="Wedrychowicz H."/>
        </authorList>
    </citation>
    <scope>NUCLEOTIDE SEQUENCE [LARGE SCALE GENOMIC DNA]</scope>
    <source>
        <strain evidence="4 5">DSM 19436</strain>
    </source>
</reference>
<dbReference type="PANTHER" id="PTHR34700:SF4">
    <property type="entry name" value="PHAGE-LIKE ELEMENT PBSX PROTEIN XKDP"/>
    <property type="match status" value="1"/>
</dbReference>
<evidence type="ECO:0000313" key="5">
    <source>
        <dbReference type="Proteomes" id="UP000184485"/>
    </source>
</evidence>
<protein>
    <submittedName>
        <fullName evidence="4">Ig-like domain (Group 3)</fullName>
    </submittedName>
</protein>
<dbReference type="RefSeq" id="WP_073058488.1">
    <property type="nucleotide sequence ID" value="NZ_FQUP01000009.1"/>
</dbReference>
<dbReference type="AlphaFoldDB" id="A0A1M5NJK0"/>
<dbReference type="InterPro" id="IPR013783">
    <property type="entry name" value="Ig-like_fold"/>
</dbReference>
<dbReference type="Gene3D" id="2.60.40.10">
    <property type="entry name" value="Immunoglobulins"/>
    <property type="match status" value="2"/>
</dbReference>